<keyword evidence="2 7" id="KW-0813">Transport</keyword>
<dbReference type="InterPro" id="IPR000515">
    <property type="entry name" value="MetI-like"/>
</dbReference>
<evidence type="ECO:0000256" key="3">
    <source>
        <dbReference type="ARBA" id="ARBA00022475"/>
    </source>
</evidence>
<dbReference type="PANTHER" id="PTHR43227">
    <property type="entry name" value="BLL4140 PROTEIN"/>
    <property type="match status" value="1"/>
</dbReference>
<dbReference type="Pfam" id="PF00528">
    <property type="entry name" value="BPD_transp_1"/>
    <property type="match status" value="1"/>
</dbReference>
<keyword evidence="10" id="KW-1185">Reference proteome</keyword>
<dbReference type="SUPFAM" id="SSF161098">
    <property type="entry name" value="MetI-like"/>
    <property type="match status" value="1"/>
</dbReference>
<feature type="transmembrane region" description="Helical" evidence="7">
    <location>
        <begin position="111"/>
        <end position="130"/>
    </location>
</feature>
<keyword evidence="6 7" id="KW-0472">Membrane</keyword>
<dbReference type="OrthoDB" id="5174895at2"/>
<accession>G8QT50</accession>
<dbReference type="KEGG" id="sgp:SpiGrapes_0091"/>
<reference evidence="9 10" key="1">
    <citation type="submission" date="2011-11" db="EMBL/GenBank/DDBJ databases">
        <title>Complete sequence of Spirochaeta sp. grapes.</title>
        <authorList>
            <consortium name="US DOE Joint Genome Institute"/>
            <person name="Lucas S."/>
            <person name="Han J."/>
            <person name="Lapidus A."/>
            <person name="Cheng J.-F."/>
            <person name="Goodwin L."/>
            <person name="Pitluck S."/>
            <person name="Peters L."/>
            <person name="Ovchinnikova G."/>
            <person name="Munk A.C."/>
            <person name="Detter J.C."/>
            <person name="Han C."/>
            <person name="Tapia R."/>
            <person name="Land M."/>
            <person name="Hauser L."/>
            <person name="Kyrpides N."/>
            <person name="Ivanova N."/>
            <person name="Pagani I."/>
            <person name="Ritalahtilisa K."/>
            <person name="Loeffler F."/>
            <person name="Woyke T."/>
        </authorList>
    </citation>
    <scope>NUCLEOTIDE SEQUENCE [LARGE SCALE GENOMIC DNA]</scope>
    <source>
        <strain evidence="10">ATCC BAA-1885 / DSM 22778 / Grapes</strain>
    </source>
</reference>
<evidence type="ECO:0000256" key="1">
    <source>
        <dbReference type="ARBA" id="ARBA00004651"/>
    </source>
</evidence>
<protein>
    <submittedName>
        <fullName evidence="9">Permease component of ABC-type sugar transporter</fullName>
    </submittedName>
</protein>
<dbReference type="EMBL" id="CP003155">
    <property type="protein sequence ID" value="AEV27955.1"/>
    <property type="molecule type" value="Genomic_DNA"/>
</dbReference>
<feature type="domain" description="ABC transmembrane type-1" evidence="8">
    <location>
        <begin position="73"/>
        <end position="293"/>
    </location>
</feature>
<evidence type="ECO:0000259" key="8">
    <source>
        <dbReference type="PROSITE" id="PS50928"/>
    </source>
</evidence>
<dbReference type="HOGENOM" id="CLU_016047_0_0_12"/>
<dbReference type="AlphaFoldDB" id="G8QT50"/>
<evidence type="ECO:0000256" key="5">
    <source>
        <dbReference type="ARBA" id="ARBA00022989"/>
    </source>
</evidence>
<evidence type="ECO:0000256" key="2">
    <source>
        <dbReference type="ARBA" id="ARBA00022448"/>
    </source>
</evidence>
<evidence type="ECO:0000256" key="4">
    <source>
        <dbReference type="ARBA" id="ARBA00022692"/>
    </source>
</evidence>
<dbReference type="Gene3D" id="1.10.3720.10">
    <property type="entry name" value="MetI-like"/>
    <property type="match status" value="1"/>
</dbReference>
<evidence type="ECO:0000313" key="10">
    <source>
        <dbReference type="Proteomes" id="UP000005632"/>
    </source>
</evidence>
<feature type="transmembrane region" description="Helical" evidence="7">
    <location>
        <begin position="12"/>
        <end position="33"/>
    </location>
</feature>
<comment type="subcellular location">
    <subcellularLocation>
        <location evidence="1 7">Cell membrane</location>
        <topology evidence="1 7">Multi-pass membrane protein</topology>
    </subcellularLocation>
</comment>
<feature type="transmembrane region" description="Helical" evidence="7">
    <location>
        <begin position="79"/>
        <end position="99"/>
    </location>
</feature>
<proteinExistence type="inferred from homology"/>
<name>G8QT50_SPHPG</name>
<dbReference type="eggNOG" id="COG1175">
    <property type="taxonomic scope" value="Bacteria"/>
</dbReference>
<keyword evidence="3" id="KW-1003">Cell membrane</keyword>
<dbReference type="PROSITE" id="PS50928">
    <property type="entry name" value="ABC_TM1"/>
    <property type="match status" value="1"/>
</dbReference>
<keyword evidence="5 7" id="KW-1133">Transmembrane helix</keyword>
<dbReference type="Proteomes" id="UP000005632">
    <property type="component" value="Chromosome"/>
</dbReference>
<gene>
    <name evidence="9" type="ordered locus">SpiGrapes_0091</name>
</gene>
<feature type="transmembrane region" description="Helical" evidence="7">
    <location>
        <begin position="209"/>
        <end position="233"/>
    </location>
</feature>
<evidence type="ECO:0000256" key="6">
    <source>
        <dbReference type="ARBA" id="ARBA00023136"/>
    </source>
</evidence>
<dbReference type="InterPro" id="IPR050809">
    <property type="entry name" value="UgpAE/MalFG_permease"/>
</dbReference>
<sequence length="304" mass="34263">MNQRKLHKASWIALFITPGLLVVGIFILLPLFMTLYNSLFSWNQLIRLDFVGLENFRRLFSSYPYKERFLNALGNNGTWFISTMLIQNSIGLLFGYLLSRNIPLAPIFKRIFFIPVLFSIVAVGFLWGIYLKPAGLLNNFLQVIGLENLQRAWLGAEQLATPSIIMVNIWRWVGFPSLVFLAAIDGVPQECLEAAYLEGVGEWQLFWKIIFPLIIPAITIITVLTIIGSLNVFEQVYIMTGLDGSPNYSTDTIGTLFYRTAFGSVDAGRPEIGIGSAIGLVIYLLTFAISLISVFFTKRKEIQL</sequence>
<dbReference type="GO" id="GO:0055085">
    <property type="term" value="P:transmembrane transport"/>
    <property type="evidence" value="ECO:0007669"/>
    <property type="project" value="InterPro"/>
</dbReference>
<dbReference type="CDD" id="cd06261">
    <property type="entry name" value="TM_PBP2"/>
    <property type="match status" value="1"/>
</dbReference>
<organism evidence="9 10">
    <name type="scientific">Sphaerochaeta pleomorpha (strain ATCC BAA-1885 / DSM 22778 / Grapes)</name>
    <dbReference type="NCBI Taxonomy" id="158190"/>
    <lineage>
        <taxon>Bacteria</taxon>
        <taxon>Pseudomonadati</taxon>
        <taxon>Spirochaetota</taxon>
        <taxon>Spirochaetia</taxon>
        <taxon>Spirochaetales</taxon>
        <taxon>Sphaerochaetaceae</taxon>
        <taxon>Sphaerochaeta</taxon>
    </lineage>
</organism>
<keyword evidence="4 7" id="KW-0812">Transmembrane</keyword>
<dbReference type="STRING" id="158190.SpiGrapes_0091"/>
<dbReference type="GO" id="GO:0005886">
    <property type="term" value="C:plasma membrane"/>
    <property type="evidence" value="ECO:0007669"/>
    <property type="project" value="UniProtKB-SubCell"/>
</dbReference>
<feature type="transmembrane region" description="Helical" evidence="7">
    <location>
        <begin position="272"/>
        <end position="296"/>
    </location>
</feature>
<dbReference type="PANTHER" id="PTHR43227:SF11">
    <property type="entry name" value="BLL4140 PROTEIN"/>
    <property type="match status" value="1"/>
</dbReference>
<dbReference type="InterPro" id="IPR035906">
    <property type="entry name" value="MetI-like_sf"/>
</dbReference>
<keyword evidence="9" id="KW-0762">Sugar transport</keyword>
<evidence type="ECO:0000256" key="7">
    <source>
        <dbReference type="RuleBase" id="RU363032"/>
    </source>
</evidence>
<comment type="similarity">
    <text evidence="7">Belongs to the binding-protein-dependent transport system permease family.</text>
</comment>
<dbReference type="RefSeq" id="WP_014268804.1">
    <property type="nucleotide sequence ID" value="NC_016633.1"/>
</dbReference>
<feature type="transmembrane region" description="Helical" evidence="7">
    <location>
        <begin position="169"/>
        <end position="188"/>
    </location>
</feature>
<evidence type="ECO:0000313" key="9">
    <source>
        <dbReference type="EMBL" id="AEV27955.1"/>
    </source>
</evidence>